<dbReference type="PANTHER" id="PTHR14958">
    <property type="entry name" value="POTASSIUM CHANNEL TETRAMERISATION DOMAIN CONTAINING PROTEIN"/>
    <property type="match status" value="1"/>
</dbReference>
<evidence type="ECO:0000259" key="1">
    <source>
        <dbReference type="SMART" id="SM00225"/>
    </source>
</evidence>
<dbReference type="SMART" id="SM00225">
    <property type="entry name" value="BTB"/>
    <property type="match status" value="1"/>
</dbReference>
<dbReference type="CDD" id="cd18362">
    <property type="entry name" value="BTB_POZ_KCTD2-like"/>
    <property type="match status" value="1"/>
</dbReference>
<dbReference type="InterPro" id="IPR000210">
    <property type="entry name" value="BTB/POZ_dom"/>
</dbReference>
<organism evidence="2 3">
    <name type="scientific">Eptatretus burgeri</name>
    <name type="common">Inshore hagfish</name>
    <dbReference type="NCBI Taxonomy" id="7764"/>
    <lineage>
        <taxon>Eukaryota</taxon>
        <taxon>Metazoa</taxon>
        <taxon>Chordata</taxon>
        <taxon>Craniata</taxon>
        <taxon>Vertebrata</taxon>
        <taxon>Cyclostomata</taxon>
        <taxon>Myxini</taxon>
        <taxon>Myxiniformes</taxon>
        <taxon>Myxinidae</taxon>
        <taxon>Eptatretinae</taxon>
        <taxon>Eptatretus</taxon>
    </lineage>
</organism>
<dbReference type="Gene3D" id="3.30.710.10">
    <property type="entry name" value="Potassium Channel Kv1.1, Chain A"/>
    <property type="match status" value="1"/>
</dbReference>
<protein>
    <recommendedName>
        <fullName evidence="1">BTB domain-containing protein</fullName>
    </recommendedName>
</protein>
<accession>A0A8C4NEX0</accession>
<dbReference type="FunFam" id="3.30.710.10:FF:000005">
    <property type="entry name" value="Potassium channel tetramerization domain-containing 17"/>
    <property type="match status" value="1"/>
</dbReference>
<feature type="domain" description="BTB" evidence="1">
    <location>
        <begin position="33"/>
        <end position="151"/>
    </location>
</feature>
<reference evidence="2" key="1">
    <citation type="submission" date="2025-08" db="UniProtKB">
        <authorList>
            <consortium name="Ensembl"/>
        </authorList>
    </citation>
    <scope>IDENTIFICATION</scope>
</reference>
<evidence type="ECO:0000313" key="3">
    <source>
        <dbReference type="Proteomes" id="UP000694388"/>
    </source>
</evidence>
<dbReference type="SUPFAM" id="SSF54695">
    <property type="entry name" value="POZ domain"/>
    <property type="match status" value="1"/>
</dbReference>
<dbReference type="Ensembl" id="ENSEBUT00000006189.1">
    <property type="protein sequence ID" value="ENSEBUP00000005745.1"/>
    <property type="gene ID" value="ENSEBUG00000003876.1"/>
</dbReference>
<dbReference type="InterPro" id="IPR003131">
    <property type="entry name" value="T1-type_BTB"/>
</dbReference>
<dbReference type="PANTHER" id="PTHR14958:SF22">
    <property type="entry name" value="BTB_POZ DOMAIN-CONTAINING PROTEIN KCTD2"/>
    <property type="match status" value="1"/>
</dbReference>
<dbReference type="Proteomes" id="UP000694388">
    <property type="component" value="Unplaced"/>
</dbReference>
<dbReference type="AlphaFoldDB" id="A0A8C4NEX0"/>
<sequence>MKKMRKDNNRCRMPIMAETMPRHLAECLVCGSRWVRLNVGGTCFVTTRGTLCRDPKSFLSRLCQEDPDLDSDKDQSGAYLIDRDPTYFSPILNYLRHGQLIINRGLPEEGENVCLLQSSRSKHDSKIHHGHGEWLQKRVLVCACYHLVRRVRWV</sequence>
<reference evidence="2" key="2">
    <citation type="submission" date="2025-09" db="UniProtKB">
        <authorList>
            <consortium name="Ensembl"/>
        </authorList>
    </citation>
    <scope>IDENTIFICATION</scope>
</reference>
<dbReference type="GeneTree" id="ENSGT00940000158336"/>
<evidence type="ECO:0000313" key="2">
    <source>
        <dbReference type="Ensembl" id="ENSEBUP00000005745.1"/>
    </source>
</evidence>
<keyword evidence="3" id="KW-1185">Reference proteome</keyword>
<dbReference type="GO" id="GO:0005737">
    <property type="term" value="C:cytoplasm"/>
    <property type="evidence" value="ECO:0007669"/>
    <property type="project" value="TreeGrafter"/>
</dbReference>
<dbReference type="GO" id="GO:0043161">
    <property type="term" value="P:proteasome-mediated ubiquitin-dependent protein catabolic process"/>
    <property type="evidence" value="ECO:0007669"/>
    <property type="project" value="TreeGrafter"/>
</dbReference>
<dbReference type="GO" id="GO:0051260">
    <property type="term" value="P:protein homooligomerization"/>
    <property type="evidence" value="ECO:0007669"/>
    <property type="project" value="InterPro"/>
</dbReference>
<dbReference type="GO" id="GO:0097602">
    <property type="term" value="F:cullin family protein binding"/>
    <property type="evidence" value="ECO:0007669"/>
    <property type="project" value="TreeGrafter"/>
</dbReference>
<proteinExistence type="predicted"/>
<dbReference type="Pfam" id="PF02214">
    <property type="entry name" value="BTB_2"/>
    <property type="match status" value="1"/>
</dbReference>
<name>A0A8C4NEX0_EPTBU</name>
<dbReference type="InterPro" id="IPR011333">
    <property type="entry name" value="SKP1/BTB/POZ_sf"/>
</dbReference>
<dbReference type="GO" id="GO:0031463">
    <property type="term" value="C:Cul3-RING ubiquitin ligase complex"/>
    <property type="evidence" value="ECO:0007669"/>
    <property type="project" value="TreeGrafter"/>
</dbReference>